<name>A0A164NLI7_BACCE</name>
<dbReference type="RefSeq" id="WP_063261478.1">
    <property type="nucleotide sequence ID" value="NZ_LJKE01000051.1"/>
</dbReference>
<accession>A0A164NLI7</accession>
<evidence type="ECO:0000256" key="2">
    <source>
        <dbReference type="ARBA" id="ARBA00023125"/>
    </source>
</evidence>
<dbReference type="GO" id="GO:0003677">
    <property type="term" value="F:DNA binding"/>
    <property type="evidence" value="ECO:0007669"/>
    <property type="project" value="UniProtKB-UniRule"/>
</dbReference>
<dbReference type="AlphaFoldDB" id="A0A164NLI7"/>
<dbReference type="PANTHER" id="PTHR43479">
    <property type="entry name" value="ACREF/ENVCD OPERON REPRESSOR-RELATED"/>
    <property type="match status" value="1"/>
</dbReference>
<sequence>MKQRIVTETSHQIQTKGFTFTISDLAKQLAVSKRTIYEHFSSKDEIVDEVIRHVIESIQEKETNIAEDDTLQTVEKIRLILICIPQQFQFMDARLLIELKKHHYNQWLKLDQFLREGWSTVISLLEEGMRERSIRKIQIPFFIELYLGALNRIYDPMFIEKSDYTLGSILESIMDILLYGISNPE</sequence>
<keyword evidence="1" id="KW-0678">Repressor</keyword>
<keyword evidence="2 3" id="KW-0238">DNA-binding</keyword>
<dbReference type="PROSITE" id="PS50977">
    <property type="entry name" value="HTH_TETR_2"/>
    <property type="match status" value="1"/>
</dbReference>
<evidence type="ECO:0000313" key="5">
    <source>
        <dbReference type="EMBL" id="KZD64350.1"/>
    </source>
</evidence>
<dbReference type="Pfam" id="PF00440">
    <property type="entry name" value="TetR_N"/>
    <property type="match status" value="1"/>
</dbReference>
<evidence type="ECO:0000256" key="3">
    <source>
        <dbReference type="PROSITE-ProRule" id="PRU00335"/>
    </source>
</evidence>
<dbReference type="PRINTS" id="PR00455">
    <property type="entry name" value="HTHTETR"/>
</dbReference>
<feature type="DNA-binding region" description="H-T-H motif" evidence="3">
    <location>
        <begin position="21"/>
        <end position="40"/>
    </location>
</feature>
<evidence type="ECO:0000256" key="1">
    <source>
        <dbReference type="ARBA" id="ARBA00022491"/>
    </source>
</evidence>
<dbReference type="InterPro" id="IPR036271">
    <property type="entry name" value="Tet_transcr_reg_TetR-rel_C_sf"/>
</dbReference>
<dbReference type="PROSITE" id="PS01081">
    <property type="entry name" value="HTH_TETR_1"/>
    <property type="match status" value="1"/>
</dbReference>
<evidence type="ECO:0000313" key="6">
    <source>
        <dbReference type="Proteomes" id="UP000076482"/>
    </source>
</evidence>
<organism evidence="5 6">
    <name type="scientific">Bacillus cereus</name>
    <dbReference type="NCBI Taxonomy" id="1396"/>
    <lineage>
        <taxon>Bacteria</taxon>
        <taxon>Bacillati</taxon>
        <taxon>Bacillota</taxon>
        <taxon>Bacilli</taxon>
        <taxon>Bacillales</taxon>
        <taxon>Bacillaceae</taxon>
        <taxon>Bacillus</taxon>
        <taxon>Bacillus cereus group</taxon>
    </lineage>
</organism>
<dbReference type="PATRIC" id="fig|1396.535.peg.405"/>
<protein>
    <submittedName>
        <fullName evidence="5">Transcriptional regulator TetR family</fullName>
    </submittedName>
</protein>
<dbReference type="SUPFAM" id="SSF46689">
    <property type="entry name" value="Homeodomain-like"/>
    <property type="match status" value="1"/>
</dbReference>
<dbReference type="Proteomes" id="UP000076482">
    <property type="component" value="Unassembled WGS sequence"/>
</dbReference>
<proteinExistence type="predicted"/>
<dbReference type="SUPFAM" id="SSF48498">
    <property type="entry name" value="Tetracyclin repressor-like, C-terminal domain"/>
    <property type="match status" value="1"/>
</dbReference>
<dbReference type="InterPro" id="IPR050624">
    <property type="entry name" value="HTH-type_Tx_Regulator"/>
</dbReference>
<dbReference type="Gene3D" id="1.10.357.10">
    <property type="entry name" value="Tetracycline Repressor, domain 2"/>
    <property type="match status" value="1"/>
</dbReference>
<dbReference type="PANTHER" id="PTHR43479:SF11">
    <property type="entry name" value="ACREF_ENVCD OPERON REPRESSOR-RELATED"/>
    <property type="match status" value="1"/>
</dbReference>
<comment type="caution">
    <text evidence="5">The sequence shown here is derived from an EMBL/GenBank/DDBJ whole genome shotgun (WGS) entry which is preliminary data.</text>
</comment>
<dbReference type="InterPro" id="IPR023772">
    <property type="entry name" value="DNA-bd_HTH_TetR-type_CS"/>
</dbReference>
<feature type="domain" description="HTH tetR-type" evidence="4">
    <location>
        <begin position="1"/>
        <end position="58"/>
    </location>
</feature>
<gene>
    <name evidence="5" type="ORF">B4088_3119</name>
</gene>
<dbReference type="InterPro" id="IPR001647">
    <property type="entry name" value="HTH_TetR"/>
</dbReference>
<evidence type="ECO:0000259" key="4">
    <source>
        <dbReference type="PROSITE" id="PS50977"/>
    </source>
</evidence>
<dbReference type="Gene3D" id="1.10.10.60">
    <property type="entry name" value="Homeodomain-like"/>
    <property type="match status" value="1"/>
</dbReference>
<reference evidence="5 6" key="1">
    <citation type="submission" date="2015-09" db="EMBL/GenBank/DDBJ databases">
        <title>Bacillus cereus food isolates.</title>
        <authorList>
            <person name="Boekhorst J."/>
        </authorList>
    </citation>
    <scope>NUCLEOTIDE SEQUENCE [LARGE SCALE GENOMIC DNA]</scope>
    <source>
        <strain evidence="5 6">B4088</strain>
    </source>
</reference>
<dbReference type="EMBL" id="LJKE01000051">
    <property type="protein sequence ID" value="KZD64350.1"/>
    <property type="molecule type" value="Genomic_DNA"/>
</dbReference>
<dbReference type="InterPro" id="IPR009057">
    <property type="entry name" value="Homeodomain-like_sf"/>
</dbReference>